<feature type="region of interest" description="Disordered" evidence="1">
    <location>
        <begin position="106"/>
        <end position="126"/>
    </location>
</feature>
<name>A0A803QSL9_CANSA</name>
<dbReference type="Proteomes" id="UP000596661">
    <property type="component" value="Unassembled WGS sequence"/>
</dbReference>
<dbReference type="EnsemblPlants" id="evm.model.ctgX68.2">
    <property type="protein sequence ID" value="cds.evm.model.ctgX68.2"/>
    <property type="gene ID" value="evm.TU.ctgX68.2"/>
</dbReference>
<sequence>MRKGDTFEAYERENDPSRCCKQVEDEDLEVKDHEEEHDEYVKHGYYKDRLEEDSEENASVEVVGRDNRANHANAETSAPTKDKGNLKAANASRLRCPSALKGKVVRKGPGVKVPKPKGSKNFPSDFINQDRRTKEHFFENRWSTLDLRSCLDAKYKKAKGEKVRQRGNDLTNYLNDKARKRDHTNSDTERLEKQISSLTKLVRKHSGALSNLKEKDLEPCVRWIMEAPLPEKFQDATDKVV</sequence>
<dbReference type="Gramene" id="evm.model.ctgX68.2">
    <property type="protein sequence ID" value="cds.evm.model.ctgX68.2"/>
    <property type="gene ID" value="evm.TU.ctgX68.2"/>
</dbReference>
<accession>A0A803QSL9</accession>
<evidence type="ECO:0000256" key="1">
    <source>
        <dbReference type="SAM" id="MobiDB-lite"/>
    </source>
</evidence>
<dbReference type="AlphaFoldDB" id="A0A803QSL9"/>
<feature type="region of interest" description="Disordered" evidence="1">
    <location>
        <begin position="43"/>
        <end position="90"/>
    </location>
</feature>
<evidence type="ECO:0000313" key="2">
    <source>
        <dbReference type="EnsemblPlants" id="cds.evm.model.ctgX68.2"/>
    </source>
</evidence>
<protein>
    <submittedName>
        <fullName evidence="2">Uncharacterized protein</fullName>
    </submittedName>
</protein>
<evidence type="ECO:0000313" key="3">
    <source>
        <dbReference type="Proteomes" id="UP000596661"/>
    </source>
</evidence>
<reference evidence="2" key="1">
    <citation type="submission" date="2021-03" db="UniProtKB">
        <authorList>
            <consortium name="EnsemblPlants"/>
        </authorList>
    </citation>
    <scope>IDENTIFICATION</scope>
</reference>
<proteinExistence type="predicted"/>
<organism evidence="2 3">
    <name type="scientific">Cannabis sativa</name>
    <name type="common">Hemp</name>
    <name type="synonym">Marijuana</name>
    <dbReference type="NCBI Taxonomy" id="3483"/>
    <lineage>
        <taxon>Eukaryota</taxon>
        <taxon>Viridiplantae</taxon>
        <taxon>Streptophyta</taxon>
        <taxon>Embryophyta</taxon>
        <taxon>Tracheophyta</taxon>
        <taxon>Spermatophyta</taxon>
        <taxon>Magnoliopsida</taxon>
        <taxon>eudicotyledons</taxon>
        <taxon>Gunneridae</taxon>
        <taxon>Pentapetalae</taxon>
        <taxon>rosids</taxon>
        <taxon>fabids</taxon>
        <taxon>Rosales</taxon>
        <taxon>Cannabaceae</taxon>
        <taxon>Cannabis</taxon>
    </lineage>
</organism>
<keyword evidence="3" id="KW-1185">Reference proteome</keyword>